<dbReference type="EMBL" id="JAUSVM010000001">
    <property type="protein sequence ID" value="MDQ0426567.1"/>
    <property type="molecule type" value="Genomic_DNA"/>
</dbReference>
<evidence type="ECO:0000313" key="2">
    <source>
        <dbReference type="EMBL" id="MDQ0426567.1"/>
    </source>
</evidence>
<reference evidence="2 3" key="1">
    <citation type="submission" date="2023-07" db="EMBL/GenBank/DDBJ databases">
        <title>Sequencing the genomes of 1000 actinobacteria strains.</title>
        <authorList>
            <person name="Klenk H.-P."/>
        </authorList>
    </citation>
    <scope>NUCLEOTIDE SEQUENCE [LARGE SCALE GENOMIC DNA]</scope>
    <source>
        <strain evidence="2 3">DSM 14785</strain>
    </source>
</reference>
<dbReference type="RefSeq" id="WP_070320335.1">
    <property type="nucleotide sequence ID" value="NZ_CP084585.1"/>
</dbReference>
<dbReference type="InterPro" id="IPR021903">
    <property type="entry name" value="DUF3515"/>
</dbReference>
<dbReference type="PROSITE" id="PS51257">
    <property type="entry name" value="PROKAR_LIPOPROTEIN"/>
    <property type="match status" value="1"/>
</dbReference>
<keyword evidence="1" id="KW-0732">Signal</keyword>
<evidence type="ECO:0000313" key="3">
    <source>
        <dbReference type="Proteomes" id="UP001240250"/>
    </source>
</evidence>
<comment type="caution">
    <text evidence="2">The sequence shown here is derived from an EMBL/GenBank/DDBJ whole genome shotgun (WGS) entry which is preliminary data.</text>
</comment>
<protein>
    <recommendedName>
        <fullName evidence="4">DUF3515 domain-containing protein</fullName>
    </recommendedName>
</protein>
<evidence type="ECO:0008006" key="4">
    <source>
        <dbReference type="Google" id="ProtNLM"/>
    </source>
</evidence>
<accession>A0ABU0GMJ2</accession>
<sequence>MLPRPVVPAAATTGALLLLAACAPTVPVTAAPYATDPVCAAVVLATPDSLGDGLDRVATDAQATTAWGEPRDAVVLRCGVEPLGPTTERCESVTTPNGPTIDWVIVEDDGDWTFTTYGREPAVQLLVPGAVAESRSTSFVDALGPAVARTEQLRQCL</sequence>
<dbReference type="Pfam" id="PF12028">
    <property type="entry name" value="DUF3515"/>
    <property type="match status" value="1"/>
</dbReference>
<name>A0ABU0GMJ2_9CELL</name>
<proteinExistence type="predicted"/>
<gene>
    <name evidence="2" type="ORF">JO380_002948</name>
</gene>
<feature type="chain" id="PRO_5047532646" description="DUF3515 domain-containing protein" evidence="1">
    <location>
        <begin position="31"/>
        <end position="157"/>
    </location>
</feature>
<keyword evidence="3" id="KW-1185">Reference proteome</keyword>
<evidence type="ECO:0000256" key="1">
    <source>
        <dbReference type="SAM" id="SignalP"/>
    </source>
</evidence>
<dbReference type="Proteomes" id="UP001240250">
    <property type="component" value="Unassembled WGS sequence"/>
</dbReference>
<organism evidence="2 3">
    <name type="scientific">Cellulomonas iranensis</name>
    <dbReference type="NCBI Taxonomy" id="76862"/>
    <lineage>
        <taxon>Bacteria</taxon>
        <taxon>Bacillati</taxon>
        <taxon>Actinomycetota</taxon>
        <taxon>Actinomycetes</taxon>
        <taxon>Micrococcales</taxon>
        <taxon>Cellulomonadaceae</taxon>
        <taxon>Cellulomonas</taxon>
    </lineage>
</organism>
<feature type="signal peptide" evidence="1">
    <location>
        <begin position="1"/>
        <end position="30"/>
    </location>
</feature>